<keyword evidence="1" id="KW-0812">Transmembrane</keyword>
<reference evidence="2" key="2">
    <citation type="submission" date="2025-08" db="UniProtKB">
        <authorList>
            <consortium name="Ensembl"/>
        </authorList>
    </citation>
    <scope>IDENTIFICATION</scope>
    <source>
        <strain evidence="2">breed Abyssinian</strain>
    </source>
</reference>
<accession>A0ABI7YJ94</accession>
<keyword evidence="3" id="KW-1185">Reference proteome</keyword>
<proteinExistence type="predicted"/>
<evidence type="ECO:0000313" key="3">
    <source>
        <dbReference type="Proteomes" id="UP000823872"/>
    </source>
</evidence>
<dbReference type="Ensembl" id="ENSFCTT00005048384.1">
    <property type="protein sequence ID" value="ENSFCTP00005034964.1"/>
    <property type="gene ID" value="ENSFCTG00005016848.1"/>
</dbReference>
<evidence type="ECO:0000313" key="2">
    <source>
        <dbReference type="Ensembl" id="ENSFCTP00005034964.1"/>
    </source>
</evidence>
<reference evidence="2" key="3">
    <citation type="submission" date="2025-09" db="UniProtKB">
        <authorList>
            <consortium name="Ensembl"/>
        </authorList>
    </citation>
    <scope>IDENTIFICATION</scope>
    <source>
        <strain evidence="2">breed Abyssinian</strain>
    </source>
</reference>
<organism evidence="2 3">
    <name type="scientific">Felis catus</name>
    <name type="common">Cat</name>
    <name type="synonym">Felis silvestris catus</name>
    <dbReference type="NCBI Taxonomy" id="9685"/>
    <lineage>
        <taxon>Eukaryota</taxon>
        <taxon>Metazoa</taxon>
        <taxon>Chordata</taxon>
        <taxon>Craniata</taxon>
        <taxon>Vertebrata</taxon>
        <taxon>Euteleostomi</taxon>
        <taxon>Mammalia</taxon>
        <taxon>Eutheria</taxon>
        <taxon>Laurasiatheria</taxon>
        <taxon>Carnivora</taxon>
        <taxon>Feliformia</taxon>
        <taxon>Felidae</taxon>
        <taxon>Felinae</taxon>
        <taxon>Felis</taxon>
    </lineage>
</organism>
<name>A0ABI7YJ94_FELCA</name>
<keyword evidence="1" id="KW-0472">Membrane</keyword>
<evidence type="ECO:0000256" key="1">
    <source>
        <dbReference type="SAM" id="Phobius"/>
    </source>
</evidence>
<keyword evidence="1" id="KW-1133">Transmembrane helix</keyword>
<dbReference type="Proteomes" id="UP000823872">
    <property type="component" value="Chromosome C2"/>
</dbReference>
<reference evidence="2 3" key="1">
    <citation type="submission" date="2021-02" db="EMBL/GenBank/DDBJ databases">
        <title>Safari Cat Assemblies.</title>
        <authorList>
            <person name="Bredemeyer K.R."/>
            <person name="Murphy W.J."/>
        </authorList>
    </citation>
    <scope>NUCLEOTIDE SEQUENCE [LARGE SCALE GENOMIC DNA]</scope>
</reference>
<sequence length="76" mass="8658">MPSSNLNTHPRTIPCPRGHGCSFGILIIFSHCLFFFFGVNDFRSYSLYFRLLHILCLRLSLLLPNSCSLSLSLSHK</sequence>
<protein>
    <submittedName>
        <fullName evidence="2">Uncharacterized protein</fullName>
    </submittedName>
</protein>
<feature type="transmembrane region" description="Helical" evidence="1">
    <location>
        <begin position="21"/>
        <end position="39"/>
    </location>
</feature>